<reference evidence="1 2" key="1">
    <citation type="submission" date="2020-08" db="EMBL/GenBank/DDBJ databases">
        <title>Novel species isolated from subtropical streams in China.</title>
        <authorList>
            <person name="Lu H."/>
        </authorList>
    </citation>
    <scope>NUCLEOTIDE SEQUENCE [LARGE SCALE GENOMIC DNA]</scope>
    <source>
        <strain evidence="1 2">NL8W</strain>
    </source>
</reference>
<protein>
    <submittedName>
        <fullName evidence="1">Uncharacterized protein</fullName>
    </submittedName>
</protein>
<dbReference type="EMBL" id="JACOFX010000009">
    <property type="protein sequence ID" value="MBC3909320.1"/>
    <property type="molecule type" value="Genomic_DNA"/>
</dbReference>
<keyword evidence="2" id="KW-1185">Reference proteome</keyword>
<evidence type="ECO:0000313" key="1">
    <source>
        <dbReference type="EMBL" id="MBC3909320.1"/>
    </source>
</evidence>
<sequence length="130" mass="14366">MQQTSLFRTLPADARLADDKTALVRAANPADLNGPPVPSVSDAQLTGRAGITQSANGQDLYTRVTKEYYSQSTTLAAKKENPDTLSRFGLRYSPTGNDRIWLEYRFSEKGAIRLRGAAHRGVRVMAVFEY</sequence>
<dbReference type="Proteomes" id="UP000646911">
    <property type="component" value="Unassembled WGS sequence"/>
</dbReference>
<accession>A0ABR6ZC42</accession>
<name>A0ABR6ZC42_9BURK</name>
<organism evidence="1 2">
    <name type="scientific">Undibacterium umbellatum</name>
    <dbReference type="NCBI Taxonomy" id="2762300"/>
    <lineage>
        <taxon>Bacteria</taxon>
        <taxon>Pseudomonadati</taxon>
        <taxon>Pseudomonadota</taxon>
        <taxon>Betaproteobacteria</taxon>
        <taxon>Burkholderiales</taxon>
        <taxon>Oxalobacteraceae</taxon>
        <taxon>Undibacterium</taxon>
    </lineage>
</organism>
<dbReference type="RefSeq" id="WP_186954844.1">
    <property type="nucleotide sequence ID" value="NZ_JACOFX010000009.1"/>
</dbReference>
<comment type="caution">
    <text evidence="1">The sequence shown here is derived from an EMBL/GenBank/DDBJ whole genome shotgun (WGS) entry which is preliminary data.</text>
</comment>
<proteinExistence type="predicted"/>
<gene>
    <name evidence="1" type="ORF">H8L47_17315</name>
</gene>
<evidence type="ECO:0000313" key="2">
    <source>
        <dbReference type="Proteomes" id="UP000646911"/>
    </source>
</evidence>